<sequence length="732" mass="81422">MLYAPRYSLHFKVATLASILFLVGSMAIGWMIFQRQKVLENRTFENMSWIAYQLDQEANRFYWQLAATDSSSERLLLRYEILFSRIRLFRKGQVAHVITSGSMLDSDLEKVWQQTHRLDDLLAPLRHSTGGLSEDGKRRILATARDLRHVTARILLEVKAHVAALKSDSRQQLSSLYRWVLVMLGMMILSGLLLIMIVLRERRFGLEQAKRLRDNALALDKAVARARAASQSKTRFMAMMSHEIRNPLNGMIGMAELLEHESVSSQGRQYLQALLQSAHGLHGIIHNVLDHARLEQGAIVLNNSPFSLVNFIEKTCVYHRMQARQKGLDFNLTLADDLPDWVNGDTQRLRQILTNLLGNAIKFTDEGAVSLSVCHAGGQSLSIDVRDTGCGISRADLGALFEPFNKVGQRSHHKGAGLGLAISQWLAEAMGGDISAESTPGKGSCFCLTVPLAASDAPTALDEDTDDTVVTHGMKVLVVEDDSINRMLARVMLERLGVEVVLVEQGAEALEHADDPSFDLVFMDVNMPIMDGLQTTRRWRLGGGKPADIPIIGMTGNTSLADRRRCMCAGMNDVIYKPFLQRDVLSALYRYAGRRDAAPSPRAALQADVSSSSHGSSDISLAVLEDLESAVGHEALKELITLYQSRLFRRLDTLNTCLEQARWAALGREAHSFKGTSLSLGCQTMGALLEDMEQRVNTERGAVMKARLSRLYRCADQTFSALENYKRSLINR</sequence>
<dbReference type="SUPFAM" id="SSF47226">
    <property type="entry name" value="Histidine-containing phosphotransfer domain, HPT domain"/>
    <property type="match status" value="1"/>
</dbReference>
<dbReference type="GO" id="GO:0000155">
    <property type="term" value="F:phosphorelay sensor kinase activity"/>
    <property type="evidence" value="ECO:0007669"/>
    <property type="project" value="InterPro"/>
</dbReference>
<dbReference type="AlphaFoldDB" id="A0AA42CUK5"/>
<protein>
    <recommendedName>
        <fullName evidence="3">histidine kinase</fullName>
        <ecNumber evidence="3">2.7.13.3</ecNumber>
    </recommendedName>
</protein>
<dbReference type="InterPro" id="IPR003594">
    <property type="entry name" value="HATPase_dom"/>
</dbReference>
<keyword evidence="11 14" id="KW-0472">Membrane</keyword>
<dbReference type="GO" id="GO:0005524">
    <property type="term" value="F:ATP binding"/>
    <property type="evidence" value="ECO:0007669"/>
    <property type="project" value="UniProtKB-KW"/>
</dbReference>
<dbReference type="CDD" id="cd16922">
    <property type="entry name" value="HATPase_EvgS-ArcB-TorS-like"/>
    <property type="match status" value="1"/>
</dbReference>
<dbReference type="PROSITE" id="PS50110">
    <property type="entry name" value="RESPONSE_REGULATORY"/>
    <property type="match status" value="1"/>
</dbReference>
<keyword evidence="19" id="KW-1185">Reference proteome</keyword>
<dbReference type="SUPFAM" id="SSF47384">
    <property type="entry name" value="Homodimeric domain of signal transducing histidine kinase"/>
    <property type="match status" value="1"/>
</dbReference>
<dbReference type="Gene3D" id="1.10.287.130">
    <property type="match status" value="1"/>
</dbReference>
<dbReference type="InterPro" id="IPR011006">
    <property type="entry name" value="CheY-like_superfamily"/>
</dbReference>
<dbReference type="CDD" id="cd17546">
    <property type="entry name" value="REC_hyHK_CKI1_RcsC-like"/>
    <property type="match status" value="1"/>
</dbReference>
<evidence type="ECO:0000259" key="16">
    <source>
        <dbReference type="PROSITE" id="PS50110"/>
    </source>
</evidence>
<dbReference type="RefSeq" id="WP_265896456.1">
    <property type="nucleotide sequence ID" value="NZ_JAPIVE010000003.1"/>
</dbReference>
<name>A0AA42CUK5_9GAMM</name>
<organism evidence="18 19">
    <name type="scientific">Larsenimonas rhizosphaerae</name>
    <dbReference type="NCBI Taxonomy" id="2944682"/>
    <lineage>
        <taxon>Bacteria</taxon>
        <taxon>Pseudomonadati</taxon>
        <taxon>Pseudomonadota</taxon>
        <taxon>Gammaproteobacteria</taxon>
        <taxon>Oceanospirillales</taxon>
        <taxon>Halomonadaceae</taxon>
        <taxon>Larsenimonas</taxon>
    </lineage>
</organism>
<evidence type="ECO:0000256" key="8">
    <source>
        <dbReference type="ARBA" id="ARBA00022840"/>
    </source>
</evidence>
<evidence type="ECO:0000256" key="6">
    <source>
        <dbReference type="ARBA" id="ARBA00022692"/>
    </source>
</evidence>
<feature type="domain" description="Histidine kinase" evidence="15">
    <location>
        <begin position="239"/>
        <end position="454"/>
    </location>
</feature>
<evidence type="ECO:0000256" key="1">
    <source>
        <dbReference type="ARBA" id="ARBA00000085"/>
    </source>
</evidence>
<dbReference type="InterPro" id="IPR036890">
    <property type="entry name" value="HATPase_C_sf"/>
</dbReference>
<comment type="subcellular location">
    <subcellularLocation>
        <location evidence="2">Cell membrane</location>
        <topology evidence="2">Multi-pass membrane protein</topology>
    </subcellularLocation>
</comment>
<dbReference type="PROSITE" id="PS50894">
    <property type="entry name" value="HPT"/>
    <property type="match status" value="1"/>
</dbReference>
<comment type="catalytic activity">
    <reaction evidence="1">
        <text>ATP + protein L-histidine = ADP + protein N-phospho-L-histidine.</text>
        <dbReference type="EC" id="2.7.13.3"/>
    </reaction>
</comment>
<dbReference type="InterPro" id="IPR003661">
    <property type="entry name" value="HisK_dim/P_dom"/>
</dbReference>
<dbReference type="InterPro" id="IPR005467">
    <property type="entry name" value="His_kinase_dom"/>
</dbReference>
<evidence type="ECO:0000256" key="10">
    <source>
        <dbReference type="ARBA" id="ARBA00023012"/>
    </source>
</evidence>
<dbReference type="InterPro" id="IPR036641">
    <property type="entry name" value="HPT_dom_sf"/>
</dbReference>
<evidence type="ECO:0000256" key="11">
    <source>
        <dbReference type="ARBA" id="ARBA00023136"/>
    </source>
</evidence>
<dbReference type="Gene3D" id="3.40.50.2300">
    <property type="match status" value="1"/>
</dbReference>
<dbReference type="Pfam" id="PF01627">
    <property type="entry name" value="Hpt"/>
    <property type="match status" value="1"/>
</dbReference>
<dbReference type="GO" id="GO:0005886">
    <property type="term" value="C:plasma membrane"/>
    <property type="evidence" value="ECO:0007669"/>
    <property type="project" value="UniProtKB-SubCell"/>
</dbReference>
<dbReference type="SUPFAM" id="SSF55874">
    <property type="entry name" value="ATPase domain of HSP90 chaperone/DNA topoisomerase II/histidine kinase"/>
    <property type="match status" value="1"/>
</dbReference>
<evidence type="ECO:0000259" key="15">
    <source>
        <dbReference type="PROSITE" id="PS50109"/>
    </source>
</evidence>
<evidence type="ECO:0000313" key="18">
    <source>
        <dbReference type="EMBL" id="MCX2524782.1"/>
    </source>
</evidence>
<feature type="modified residue" description="4-aspartylphosphate" evidence="13">
    <location>
        <position position="524"/>
    </location>
</feature>
<dbReference type="EC" id="2.7.13.3" evidence="3"/>
<dbReference type="CDD" id="cd00082">
    <property type="entry name" value="HisKA"/>
    <property type="match status" value="1"/>
</dbReference>
<keyword evidence="6 14" id="KW-0812">Transmembrane</keyword>
<comment type="caution">
    <text evidence="18">The sequence shown here is derived from an EMBL/GenBank/DDBJ whole genome shotgun (WGS) entry which is preliminary data.</text>
</comment>
<accession>A0AA42CUK5</accession>
<dbReference type="Pfam" id="PF02518">
    <property type="entry name" value="HATPase_c"/>
    <property type="match status" value="1"/>
</dbReference>
<dbReference type="SUPFAM" id="SSF52172">
    <property type="entry name" value="CheY-like"/>
    <property type="match status" value="1"/>
</dbReference>
<dbReference type="Pfam" id="PF00512">
    <property type="entry name" value="HisKA"/>
    <property type="match status" value="1"/>
</dbReference>
<keyword evidence="8 18" id="KW-0067">ATP-binding</keyword>
<evidence type="ECO:0000256" key="12">
    <source>
        <dbReference type="PROSITE-ProRule" id="PRU00110"/>
    </source>
</evidence>
<dbReference type="FunFam" id="3.30.565.10:FF:000010">
    <property type="entry name" value="Sensor histidine kinase RcsC"/>
    <property type="match status" value="1"/>
</dbReference>
<evidence type="ECO:0000256" key="4">
    <source>
        <dbReference type="ARBA" id="ARBA00022475"/>
    </source>
</evidence>
<dbReference type="Pfam" id="PF00072">
    <property type="entry name" value="Response_reg"/>
    <property type="match status" value="1"/>
</dbReference>
<gene>
    <name evidence="18" type="ORF">OQ287_11080</name>
</gene>
<dbReference type="InterPro" id="IPR001789">
    <property type="entry name" value="Sig_transdc_resp-reg_receiver"/>
</dbReference>
<feature type="modified residue" description="Phosphohistidine" evidence="12">
    <location>
        <position position="671"/>
    </location>
</feature>
<dbReference type="InterPro" id="IPR036097">
    <property type="entry name" value="HisK_dim/P_sf"/>
</dbReference>
<dbReference type="InterPro" id="IPR004358">
    <property type="entry name" value="Sig_transdc_His_kin-like_C"/>
</dbReference>
<reference evidence="18" key="1">
    <citation type="submission" date="2022-11" db="EMBL/GenBank/DDBJ databases">
        <title>Larsenimonas rhizosphaerae sp. nov., isolated from a tidal mudflat.</title>
        <authorList>
            <person name="Lee S.D."/>
            <person name="Kim I.S."/>
        </authorList>
    </citation>
    <scope>NUCLEOTIDE SEQUENCE</scope>
    <source>
        <strain evidence="18">GH2-1</strain>
    </source>
</reference>
<dbReference type="SMART" id="SM00448">
    <property type="entry name" value="REC"/>
    <property type="match status" value="1"/>
</dbReference>
<dbReference type="PROSITE" id="PS50109">
    <property type="entry name" value="HIS_KIN"/>
    <property type="match status" value="1"/>
</dbReference>
<feature type="domain" description="HPt" evidence="17">
    <location>
        <begin position="632"/>
        <end position="725"/>
    </location>
</feature>
<evidence type="ECO:0000313" key="19">
    <source>
        <dbReference type="Proteomes" id="UP001165678"/>
    </source>
</evidence>
<dbReference type="PRINTS" id="PR00344">
    <property type="entry name" value="BCTRLSENSOR"/>
</dbReference>
<keyword evidence="10" id="KW-0902">Two-component regulatory system</keyword>
<feature type="domain" description="Response regulatory" evidence="16">
    <location>
        <begin position="475"/>
        <end position="592"/>
    </location>
</feature>
<evidence type="ECO:0000256" key="9">
    <source>
        <dbReference type="ARBA" id="ARBA00022989"/>
    </source>
</evidence>
<dbReference type="PANTHER" id="PTHR45339">
    <property type="entry name" value="HYBRID SIGNAL TRANSDUCTION HISTIDINE KINASE J"/>
    <property type="match status" value="1"/>
</dbReference>
<dbReference type="Proteomes" id="UP001165678">
    <property type="component" value="Unassembled WGS sequence"/>
</dbReference>
<dbReference type="EMBL" id="JAPIVE010000003">
    <property type="protein sequence ID" value="MCX2524782.1"/>
    <property type="molecule type" value="Genomic_DNA"/>
</dbReference>
<feature type="transmembrane region" description="Helical" evidence="14">
    <location>
        <begin position="176"/>
        <end position="199"/>
    </location>
</feature>
<dbReference type="PANTHER" id="PTHR45339:SF1">
    <property type="entry name" value="HYBRID SIGNAL TRANSDUCTION HISTIDINE KINASE J"/>
    <property type="match status" value="1"/>
</dbReference>
<dbReference type="SMART" id="SM00388">
    <property type="entry name" value="HisKA"/>
    <property type="match status" value="1"/>
</dbReference>
<keyword evidence="7" id="KW-0547">Nucleotide-binding</keyword>
<dbReference type="SMART" id="SM00387">
    <property type="entry name" value="HATPase_c"/>
    <property type="match status" value="1"/>
</dbReference>
<evidence type="ECO:0000256" key="5">
    <source>
        <dbReference type="ARBA" id="ARBA00022553"/>
    </source>
</evidence>
<proteinExistence type="predicted"/>
<dbReference type="InterPro" id="IPR008207">
    <property type="entry name" value="Sig_transdc_His_kin_Hpt_dom"/>
</dbReference>
<dbReference type="Gene3D" id="1.20.120.160">
    <property type="entry name" value="HPT domain"/>
    <property type="match status" value="1"/>
</dbReference>
<evidence type="ECO:0000256" key="7">
    <source>
        <dbReference type="ARBA" id="ARBA00022741"/>
    </source>
</evidence>
<evidence type="ECO:0000259" key="17">
    <source>
        <dbReference type="PROSITE" id="PS50894"/>
    </source>
</evidence>
<evidence type="ECO:0000256" key="14">
    <source>
        <dbReference type="SAM" id="Phobius"/>
    </source>
</evidence>
<keyword evidence="9 14" id="KW-1133">Transmembrane helix</keyword>
<keyword evidence="4" id="KW-1003">Cell membrane</keyword>
<evidence type="ECO:0000256" key="2">
    <source>
        <dbReference type="ARBA" id="ARBA00004651"/>
    </source>
</evidence>
<evidence type="ECO:0000256" key="3">
    <source>
        <dbReference type="ARBA" id="ARBA00012438"/>
    </source>
</evidence>
<keyword evidence="5 13" id="KW-0597">Phosphoprotein</keyword>
<evidence type="ECO:0000256" key="13">
    <source>
        <dbReference type="PROSITE-ProRule" id="PRU00169"/>
    </source>
</evidence>
<feature type="transmembrane region" description="Helical" evidence="14">
    <location>
        <begin position="13"/>
        <end position="33"/>
    </location>
</feature>
<dbReference type="Gene3D" id="3.30.565.10">
    <property type="entry name" value="Histidine kinase-like ATPase, C-terminal domain"/>
    <property type="match status" value="1"/>
</dbReference>